<dbReference type="OrthoDB" id="5653474at2"/>
<proteinExistence type="predicted"/>
<keyword evidence="1" id="KW-0812">Transmembrane</keyword>
<comment type="caution">
    <text evidence="2">The sequence shown here is derived from an EMBL/GenBank/DDBJ whole genome shotgun (WGS) entry which is preliminary data.</text>
</comment>
<dbReference type="RefSeq" id="WP_058387722.1">
    <property type="nucleotide sequence ID" value="NZ_LNXW01000013.1"/>
</dbReference>
<evidence type="ECO:0000313" key="2">
    <source>
        <dbReference type="EMBL" id="KTC79628.1"/>
    </source>
</evidence>
<dbReference type="EMBL" id="LNXW01000013">
    <property type="protein sequence ID" value="KTC79628.1"/>
    <property type="molecule type" value="Genomic_DNA"/>
</dbReference>
<name>A0A0W0S7P9_9GAMM</name>
<dbReference type="PATRIC" id="fig|28084.5.peg.1788"/>
<protein>
    <submittedName>
        <fullName evidence="2">23, 7 kDa protein</fullName>
    </submittedName>
</protein>
<dbReference type="Proteomes" id="UP000054921">
    <property type="component" value="Unassembled WGS sequence"/>
</dbReference>
<feature type="transmembrane region" description="Helical" evidence="1">
    <location>
        <begin position="116"/>
        <end position="137"/>
    </location>
</feature>
<dbReference type="STRING" id="28084.Lche_1648"/>
<accession>A0A0W0S7P9</accession>
<feature type="transmembrane region" description="Helical" evidence="1">
    <location>
        <begin position="143"/>
        <end position="161"/>
    </location>
</feature>
<evidence type="ECO:0000256" key="1">
    <source>
        <dbReference type="SAM" id="Phobius"/>
    </source>
</evidence>
<keyword evidence="1" id="KW-1133">Transmembrane helix</keyword>
<evidence type="ECO:0000313" key="3">
    <source>
        <dbReference type="Proteomes" id="UP000054921"/>
    </source>
</evidence>
<sequence>MFSKSFYSKKYTHQSVMMEIKEAKDLLKDKEETDKSVFFILLQVRMDDFEKALKETSDSYEQQRIIDQYHRFAKTVLDCLSKPKETPGHLRIYFDSRNYYPVGVTEVTKEPIRHHISLAVTILGAALIIASIALLFVNPLFTAILLPIGISLLAPGLFSLLNPNSLDPSSKQEVEKQIFEVGARLIDPKFDEDQQYTTPLSTMAL</sequence>
<reference evidence="2 3" key="1">
    <citation type="submission" date="2015-11" db="EMBL/GenBank/DDBJ databases">
        <title>Genomic analysis of 38 Legionella species identifies large and diverse effector repertoires.</title>
        <authorList>
            <person name="Burstein D."/>
            <person name="Amaro F."/>
            <person name="Zusman T."/>
            <person name="Lifshitz Z."/>
            <person name="Cohen O."/>
            <person name="Gilbert J.A."/>
            <person name="Pupko T."/>
            <person name="Shuman H.A."/>
            <person name="Segal G."/>
        </authorList>
    </citation>
    <scope>NUCLEOTIDE SEQUENCE [LARGE SCALE GENOMIC DNA]</scope>
    <source>
        <strain evidence="2 3">ORW</strain>
    </source>
</reference>
<keyword evidence="1" id="KW-0472">Membrane</keyword>
<gene>
    <name evidence="2" type="ORF">Lche_1648</name>
</gene>
<dbReference type="AlphaFoldDB" id="A0A0W0S7P9"/>
<organism evidence="2 3">
    <name type="scientific">Legionella cherrii</name>
    <dbReference type="NCBI Taxonomy" id="28084"/>
    <lineage>
        <taxon>Bacteria</taxon>
        <taxon>Pseudomonadati</taxon>
        <taxon>Pseudomonadota</taxon>
        <taxon>Gammaproteobacteria</taxon>
        <taxon>Legionellales</taxon>
        <taxon>Legionellaceae</taxon>
        <taxon>Legionella</taxon>
    </lineage>
</organism>